<keyword evidence="4" id="KW-0479">Metal-binding</keyword>
<dbReference type="PRINTS" id="PR00415">
    <property type="entry name" value="ACONITASE"/>
</dbReference>
<proteinExistence type="inferred from homology"/>
<dbReference type="EMBL" id="JAVDBT010000019">
    <property type="protein sequence ID" value="MDQ2067930.1"/>
    <property type="molecule type" value="Genomic_DNA"/>
</dbReference>
<keyword evidence="8" id="KW-0004">4Fe-4S</keyword>
<dbReference type="EC" id="4.2.1.3" evidence="3 8"/>
<comment type="caution">
    <text evidence="11">The sequence shown here is derived from an EMBL/GenBank/DDBJ whole genome shotgun (WGS) entry which is preliminary data.</text>
</comment>
<evidence type="ECO:0000259" key="10">
    <source>
        <dbReference type="Pfam" id="PF00694"/>
    </source>
</evidence>
<evidence type="ECO:0000259" key="9">
    <source>
        <dbReference type="Pfam" id="PF00330"/>
    </source>
</evidence>
<dbReference type="SUPFAM" id="SSF53732">
    <property type="entry name" value="Aconitase iron-sulfur domain"/>
    <property type="match status" value="1"/>
</dbReference>
<evidence type="ECO:0000256" key="6">
    <source>
        <dbReference type="ARBA" id="ARBA00023014"/>
    </source>
</evidence>
<sequence length="884" mass="93854">MAHQDLHLSGTSVALHRLHQEAAARGVDLASLPYAIRTMVENLLRHQASGGATEDDLQSALNWRQNKGRGIPLHVTRVILPDSSGIPVLQGIATLRDAVDTAGGDPLTVEPRVPVDVIVDHSLQVDHFGSKDAEALNLAVEFHRNDERYRFLKWAEQAFDNITVHPPGSGIIHQLNLEKIATVIAVSGPEHTKTAHPEFVLGGDSHTPMVNALGVLGWGVGGLDAEAAMLGYPHVYPMPEVVGLRLNGRLGPGVTTTDLALTATQRLRAEGVIAAIVEYIGEGVSSLSVPERATLANMAPEYGATAGFFPVDAQTLTYLNATRSPEHARFVEDYCRANGLLRETSTPEPSYSRVIEIDLSEVKRSVAGPARPQDRLALPQVAQDFRRRLELSKTEGGFAAKPAAQSGLTHGALAIAAITACTNTSNPSVMIAAGLIAKRATELGLQVPAHVKTSLAPGSRNVARYLDELGLLSALAEIGFHVIGYGCTTCGGKSGPLVPAMAETIDQGELVAAAALSGNRNFEGRIHRQIRANYIMSPPLVIAFALAGRIDIDLETEPLGLNAKGQPVMLADLWPADDTVAALVAAAAKPQPSPNPVQTVGSQLWQSLQAPVGPRFAWDASSSYLLPSPFFDKAAGAGDRSDEIAGARVLGAYGDSLTTDHISPGGEIPMDSAAGLYLQSLGIERQAFNTYVARRCNHEVMARATFANLRIKNLLVPEVEGGVTRLLPEMEMMTVHAAAEVYRHRGLPLVVLGGKEYGTGSSRDWAAKGSVLLGVQAVIAESFERIHRSNLVSLGILPLRFQPGEGWRQLGLTGQEPITITGIRNAIARGAPLQVQAGEVAFTVTLDASTESERQLLSNGGLLRAVLNDFVGDAAPAAQKDAQA</sequence>
<dbReference type="RefSeq" id="WP_306681642.1">
    <property type="nucleotide sequence ID" value="NZ_JAVDBT010000019.1"/>
</dbReference>
<keyword evidence="8 11" id="KW-0456">Lyase</keyword>
<dbReference type="NCBIfam" id="NF006757">
    <property type="entry name" value="PRK09277.1"/>
    <property type="match status" value="1"/>
</dbReference>
<gene>
    <name evidence="11" type="primary">acnA</name>
    <name evidence="11" type="ORF">Q9295_16260</name>
</gene>
<dbReference type="PANTHER" id="PTHR11670">
    <property type="entry name" value="ACONITASE/IRON-RESPONSIVE ELEMENT FAMILY MEMBER"/>
    <property type="match status" value="1"/>
</dbReference>
<dbReference type="SUPFAM" id="SSF52016">
    <property type="entry name" value="LeuD/IlvD-like"/>
    <property type="match status" value="1"/>
</dbReference>
<evidence type="ECO:0000256" key="7">
    <source>
        <dbReference type="ARBA" id="ARBA00023501"/>
    </source>
</evidence>
<comment type="function">
    <text evidence="8">Catalyzes the isomerization of citrate to isocitrate via cis-aconitate.</text>
</comment>
<dbReference type="Gene3D" id="6.10.190.10">
    <property type="match status" value="1"/>
</dbReference>
<dbReference type="NCBIfam" id="TIGR01341">
    <property type="entry name" value="aconitase_1"/>
    <property type="match status" value="1"/>
</dbReference>
<keyword evidence="5 8" id="KW-0408">Iron</keyword>
<dbReference type="Gene3D" id="3.30.499.10">
    <property type="entry name" value="Aconitase, domain 3"/>
    <property type="match status" value="2"/>
</dbReference>
<accession>A0ABU0W389</accession>
<dbReference type="Gene3D" id="3.20.19.10">
    <property type="entry name" value="Aconitase, domain 4"/>
    <property type="match status" value="1"/>
</dbReference>
<comment type="similarity">
    <text evidence="2 8">Belongs to the aconitase/IPM isomerase family.</text>
</comment>
<dbReference type="GO" id="GO:0003994">
    <property type="term" value="F:aconitate hydratase activity"/>
    <property type="evidence" value="ECO:0007669"/>
    <property type="project" value="UniProtKB-EC"/>
</dbReference>
<protein>
    <recommendedName>
        <fullName evidence="3 8">Aconitate hydratase</fullName>
        <shortName evidence="8">Aconitase</shortName>
        <ecNumber evidence="3 8">4.2.1.3</ecNumber>
    </recommendedName>
</protein>
<dbReference type="Pfam" id="PF00330">
    <property type="entry name" value="Aconitase"/>
    <property type="match status" value="1"/>
</dbReference>
<keyword evidence="6 8" id="KW-0411">Iron-sulfur</keyword>
<evidence type="ECO:0000256" key="2">
    <source>
        <dbReference type="ARBA" id="ARBA00007185"/>
    </source>
</evidence>
<name>A0ABU0W389_9RHOB</name>
<dbReference type="InterPro" id="IPR015931">
    <property type="entry name" value="Acnase/IPM_dHydase_lsu_aba_1/3"/>
</dbReference>
<evidence type="ECO:0000256" key="3">
    <source>
        <dbReference type="ARBA" id="ARBA00012926"/>
    </source>
</evidence>
<dbReference type="InterPro" id="IPR006249">
    <property type="entry name" value="Aconitase/IRP2"/>
</dbReference>
<dbReference type="InterPro" id="IPR001030">
    <property type="entry name" value="Acoase/IPM_deHydtase_lsu_aba"/>
</dbReference>
<evidence type="ECO:0000313" key="11">
    <source>
        <dbReference type="EMBL" id="MDQ2067930.1"/>
    </source>
</evidence>
<dbReference type="Proteomes" id="UP001239680">
    <property type="component" value="Unassembled WGS sequence"/>
</dbReference>
<evidence type="ECO:0000256" key="5">
    <source>
        <dbReference type="ARBA" id="ARBA00023004"/>
    </source>
</evidence>
<evidence type="ECO:0000313" key="12">
    <source>
        <dbReference type="Proteomes" id="UP001239680"/>
    </source>
</evidence>
<organism evidence="11 12">
    <name type="scientific">Pseudogemmobacter lacusdianii</name>
    <dbReference type="NCBI Taxonomy" id="3069608"/>
    <lineage>
        <taxon>Bacteria</taxon>
        <taxon>Pseudomonadati</taxon>
        <taxon>Pseudomonadota</taxon>
        <taxon>Alphaproteobacteria</taxon>
        <taxon>Rhodobacterales</taxon>
        <taxon>Paracoccaceae</taxon>
        <taxon>Pseudogemmobacter</taxon>
    </lineage>
</organism>
<comment type="catalytic activity">
    <reaction evidence="7 8">
        <text>citrate = D-threo-isocitrate</text>
        <dbReference type="Rhea" id="RHEA:10336"/>
        <dbReference type="ChEBI" id="CHEBI:15562"/>
        <dbReference type="ChEBI" id="CHEBI:16947"/>
        <dbReference type="EC" id="4.2.1.3"/>
    </reaction>
</comment>
<evidence type="ECO:0000256" key="8">
    <source>
        <dbReference type="RuleBase" id="RU361275"/>
    </source>
</evidence>
<evidence type="ECO:0000256" key="4">
    <source>
        <dbReference type="ARBA" id="ARBA00022723"/>
    </source>
</evidence>
<comment type="cofactor">
    <cofactor evidence="1">
        <name>[4Fe-4S] cluster</name>
        <dbReference type="ChEBI" id="CHEBI:49883"/>
    </cofactor>
</comment>
<keyword evidence="12" id="KW-1185">Reference proteome</keyword>
<feature type="domain" description="Aconitase A/isopropylmalate dehydratase small subunit swivel" evidence="10">
    <location>
        <begin position="676"/>
        <end position="802"/>
    </location>
</feature>
<feature type="domain" description="Aconitase/3-isopropylmalate dehydratase large subunit alpha/beta/alpha" evidence="9">
    <location>
        <begin position="68"/>
        <end position="548"/>
    </location>
</feature>
<dbReference type="InterPro" id="IPR000573">
    <property type="entry name" value="AconitaseA/IPMdHydase_ssu_swvl"/>
</dbReference>
<dbReference type="NCBIfam" id="NF009520">
    <property type="entry name" value="PRK12881.1"/>
    <property type="match status" value="1"/>
</dbReference>
<dbReference type="InterPro" id="IPR015928">
    <property type="entry name" value="Aconitase/3IPM_dehydase_swvl"/>
</dbReference>
<evidence type="ECO:0000256" key="1">
    <source>
        <dbReference type="ARBA" id="ARBA00001966"/>
    </source>
</evidence>
<dbReference type="InterPro" id="IPR036008">
    <property type="entry name" value="Aconitase_4Fe-4S_dom"/>
</dbReference>
<dbReference type="Pfam" id="PF00694">
    <property type="entry name" value="Aconitase_C"/>
    <property type="match status" value="1"/>
</dbReference>
<reference evidence="11 12" key="1">
    <citation type="submission" date="2023-08" db="EMBL/GenBank/DDBJ databases">
        <title>Characterization of two Paracoccaceae strains isolated from Phycosphere and proposal of Xinfangfangia lacusdiani sp. nov.</title>
        <authorList>
            <person name="Deng Y."/>
            <person name="Zhang Y.Q."/>
        </authorList>
    </citation>
    <scope>NUCLEOTIDE SEQUENCE [LARGE SCALE GENOMIC DNA]</scope>
    <source>
        <strain evidence="11 12">CPCC 101601</strain>
    </source>
</reference>